<dbReference type="InterPro" id="IPR013525">
    <property type="entry name" value="ABC2_TM"/>
</dbReference>
<dbReference type="PANTHER" id="PTHR43471">
    <property type="entry name" value="ABC TRANSPORTER PERMEASE"/>
    <property type="match status" value="1"/>
</dbReference>
<feature type="transmembrane region" description="Helical" evidence="5">
    <location>
        <begin position="273"/>
        <end position="300"/>
    </location>
</feature>
<evidence type="ECO:0000256" key="4">
    <source>
        <dbReference type="ARBA" id="ARBA00023136"/>
    </source>
</evidence>
<organism evidence="7 8">
    <name type="scientific">Thermus aquaticus</name>
    <dbReference type="NCBI Taxonomy" id="271"/>
    <lineage>
        <taxon>Bacteria</taxon>
        <taxon>Thermotogati</taxon>
        <taxon>Deinococcota</taxon>
        <taxon>Deinococci</taxon>
        <taxon>Thermales</taxon>
        <taxon>Thermaceae</taxon>
        <taxon>Thermus</taxon>
    </lineage>
</organism>
<dbReference type="PATRIC" id="fig|271.14.peg.757"/>
<dbReference type="Proteomes" id="UP000037685">
    <property type="component" value="Unassembled WGS sequence"/>
</dbReference>
<comment type="caution">
    <text evidence="7">The sequence shown here is derived from an EMBL/GenBank/DDBJ whole genome shotgun (WGS) entry which is preliminary data.</text>
</comment>
<proteinExistence type="predicted"/>
<dbReference type="GO" id="GO:0140359">
    <property type="term" value="F:ABC-type transporter activity"/>
    <property type="evidence" value="ECO:0007669"/>
    <property type="project" value="InterPro"/>
</dbReference>
<feature type="domain" description="ABC-2 type transporter transmembrane" evidence="6">
    <location>
        <begin position="20"/>
        <end position="380"/>
    </location>
</feature>
<feature type="transmembrane region" description="Helical" evidence="5">
    <location>
        <begin position="362"/>
        <end position="384"/>
    </location>
</feature>
<feature type="transmembrane region" description="Helical" evidence="5">
    <location>
        <begin position="170"/>
        <end position="192"/>
    </location>
</feature>
<dbReference type="RefSeq" id="WP_053767332.1">
    <property type="nucleotide sequence ID" value="NZ_LHCI01000106.1"/>
</dbReference>
<dbReference type="EMBL" id="LHCI01000106">
    <property type="protein sequence ID" value="KOX89507.1"/>
    <property type="molecule type" value="Genomic_DNA"/>
</dbReference>
<dbReference type="PANTHER" id="PTHR43471:SF3">
    <property type="entry name" value="ABC TRANSPORTER PERMEASE PROTEIN NATB"/>
    <property type="match status" value="1"/>
</dbReference>
<evidence type="ECO:0000256" key="5">
    <source>
        <dbReference type="SAM" id="Phobius"/>
    </source>
</evidence>
<keyword evidence="3 5" id="KW-1133">Transmembrane helix</keyword>
<dbReference type="AlphaFoldDB" id="A0A0M9ACX2"/>
<accession>A0A0M9ACX2</accession>
<feature type="transmembrane region" description="Helical" evidence="5">
    <location>
        <begin position="21"/>
        <end position="43"/>
    </location>
</feature>
<feature type="transmembrane region" description="Helical" evidence="5">
    <location>
        <begin position="230"/>
        <end position="252"/>
    </location>
</feature>
<evidence type="ECO:0000313" key="7">
    <source>
        <dbReference type="EMBL" id="KOX89507.1"/>
    </source>
</evidence>
<evidence type="ECO:0000256" key="2">
    <source>
        <dbReference type="ARBA" id="ARBA00022692"/>
    </source>
</evidence>
<dbReference type="GO" id="GO:0016020">
    <property type="term" value="C:membrane"/>
    <property type="evidence" value="ECO:0007669"/>
    <property type="project" value="UniProtKB-SubCell"/>
</dbReference>
<comment type="subcellular location">
    <subcellularLocation>
        <location evidence="1">Membrane</location>
        <topology evidence="1">Multi-pass membrane protein</topology>
    </subcellularLocation>
</comment>
<gene>
    <name evidence="7" type="ORF">BVI061214_00675</name>
</gene>
<evidence type="ECO:0000313" key="8">
    <source>
        <dbReference type="Proteomes" id="UP000037685"/>
    </source>
</evidence>
<sequence>MKPVWRIAWKELVQVFRDRKLVFSTLVLPVLLMPVFMFGPHLFLSRLLEGTSAKVQEVAVAGLPEEALEALLKANLAPKPVEDPEKAVREGKYPVGVVYEGGRYRVFGRLAGGVSESQVAVGKAQAALQGLKERKVAEALAAKGISLDLLHPFQVETVDASPPREKAGGLLGFLLPFFLVSFILSGGQVVAVDATAGEKEKGTLEALLAAPVPLLHLALGKTLATVTMALLSGVAGLLGLALGGVLSARLGGELLGKGGQVLSLGGQIQMDGGSFLALFLTAFLLALFMGAVMVALGLYARSFKEAQSYMAPLLLLALFPLLFLQFRGFFELQPWHHLIPLFNTALLMDALLKGQAEGLQVALTWGSTLVYGALALLLAVRVFAREDVVFRN</sequence>
<evidence type="ECO:0000256" key="3">
    <source>
        <dbReference type="ARBA" id="ARBA00022989"/>
    </source>
</evidence>
<protein>
    <submittedName>
        <fullName evidence="7">ABC-2 family transporter protein</fullName>
    </submittedName>
</protein>
<evidence type="ECO:0000256" key="1">
    <source>
        <dbReference type="ARBA" id="ARBA00004141"/>
    </source>
</evidence>
<evidence type="ECO:0000259" key="6">
    <source>
        <dbReference type="Pfam" id="PF12698"/>
    </source>
</evidence>
<keyword evidence="4 5" id="KW-0472">Membrane</keyword>
<feature type="transmembrane region" description="Helical" evidence="5">
    <location>
        <begin position="306"/>
        <end position="326"/>
    </location>
</feature>
<name>A0A0M9ACX2_THEAQ</name>
<reference evidence="7 8" key="1">
    <citation type="submission" date="2015-07" db="EMBL/GenBank/DDBJ databases">
        <authorList>
            <person name="Noorani M."/>
        </authorList>
    </citation>
    <scope>NUCLEOTIDE SEQUENCE [LARGE SCALE GENOMIC DNA]</scope>
    <source>
        <strain evidence="8">ATCC 25104 / DSM 625 / JCM 10724 / NBRC 103206 / NCIMB 11243 / YT-1</strain>
    </source>
</reference>
<keyword evidence="2 5" id="KW-0812">Transmembrane</keyword>
<dbReference type="Pfam" id="PF12698">
    <property type="entry name" value="ABC2_membrane_3"/>
    <property type="match status" value="1"/>
</dbReference>